<protein>
    <recommendedName>
        <fullName evidence="1">Lysozyme inhibitor LprI-like N-terminal domain-containing protein</fullName>
    </recommendedName>
</protein>
<dbReference type="Gene3D" id="1.20.1270.180">
    <property type="match status" value="1"/>
</dbReference>
<evidence type="ECO:0000259" key="1">
    <source>
        <dbReference type="Pfam" id="PF07007"/>
    </source>
</evidence>
<organism evidence="2">
    <name type="scientific">Intestinibacter bartlettii</name>
    <dbReference type="NCBI Taxonomy" id="261299"/>
    <lineage>
        <taxon>Bacteria</taxon>
        <taxon>Bacillati</taxon>
        <taxon>Bacillota</taxon>
        <taxon>Clostridia</taxon>
        <taxon>Peptostreptococcales</taxon>
        <taxon>Peptostreptococcaceae</taxon>
        <taxon>Intestinibacter</taxon>
    </lineage>
</organism>
<proteinExistence type="predicted"/>
<dbReference type="Pfam" id="PF07007">
    <property type="entry name" value="LprI"/>
    <property type="match status" value="1"/>
</dbReference>
<dbReference type="AlphaFoldDB" id="A0A6N3CKW9"/>
<dbReference type="EMBL" id="CACRUE010000031">
    <property type="protein sequence ID" value="VYU17656.1"/>
    <property type="molecule type" value="Genomic_DNA"/>
</dbReference>
<gene>
    <name evidence="2" type="ORF">IBLFYP30_01934</name>
</gene>
<feature type="domain" description="Lysozyme inhibitor LprI-like N-terminal" evidence="1">
    <location>
        <begin position="1"/>
        <end position="82"/>
    </location>
</feature>
<sequence length="88" mass="10270">MKIAASKSYELWDAELNKIYGVLKQNLSKNEMEALKQKQRQWINYRDSQAEEAFNSVGRGTMGPLLEMETKASLTKDRCYELVDLYMK</sequence>
<dbReference type="PANTHER" id="PTHR39176:SF1">
    <property type="entry name" value="PERIPLASMIC PROTEIN"/>
    <property type="match status" value="1"/>
</dbReference>
<dbReference type="PANTHER" id="PTHR39176">
    <property type="entry name" value="PERIPLASMIC PROTEIN-RELATED"/>
    <property type="match status" value="1"/>
</dbReference>
<name>A0A6N3CKW9_9FIRM</name>
<accession>A0A6N3CKW9</accession>
<dbReference type="InterPro" id="IPR009739">
    <property type="entry name" value="LprI-like_N"/>
</dbReference>
<reference evidence="2" key="1">
    <citation type="submission" date="2019-11" db="EMBL/GenBank/DDBJ databases">
        <authorList>
            <person name="Feng L."/>
        </authorList>
    </citation>
    <scope>NUCLEOTIDE SEQUENCE</scope>
    <source>
        <strain evidence="2">IbartlettiiLFYP30</strain>
    </source>
</reference>
<evidence type="ECO:0000313" key="2">
    <source>
        <dbReference type="EMBL" id="VYU17656.1"/>
    </source>
</evidence>